<dbReference type="OrthoDB" id="2530521at2759"/>
<organism evidence="16 17">
    <name type="scientific">Symbiodinium pilosum</name>
    <name type="common">Dinoflagellate</name>
    <dbReference type="NCBI Taxonomy" id="2952"/>
    <lineage>
        <taxon>Eukaryota</taxon>
        <taxon>Sar</taxon>
        <taxon>Alveolata</taxon>
        <taxon>Dinophyceae</taxon>
        <taxon>Suessiales</taxon>
        <taxon>Symbiodiniaceae</taxon>
        <taxon>Symbiodinium</taxon>
    </lineage>
</organism>
<dbReference type="SUPFAM" id="SSF52161">
    <property type="entry name" value="Ribosomal protein L13"/>
    <property type="match status" value="1"/>
</dbReference>
<dbReference type="Pfam" id="PF00572">
    <property type="entry name" value="Ribosomal_L13"/>
    <property type="match status" value="1"/>
</dbReference>
<name>A0A812RG44_SYMPI</name>
<dbReference type="Gene3D" id="3.90.1180.10">
    <property type="entry name" value="Ribosomal protein L13"/>
    <property type="match status" value="1"/>
</dbReference>
<dbReference type="Gene3D" id="3.90.550.50">
    <property type="match status" value="1"/>
</dbReference>
<keyword evidence="8" id="KW-0812">Transmembrane</keyword>
<evidence type="ECO:0000256" key="10">
    <source>
        <dbReference type="ARBA" id="ARBA00022968"/>
    </source>
</evidence>
<keyword evidence="7" id="KW-0808">Transferase</keyword>
<dbReference type="GO" id="GO:0016020">
    <property type="term" value="C:membrane"/>
    <property type="evidence" value="ECO:0007669"/>
    <property type="project" value="UniProtKB-SubCell"/>
</dbReference>
<evidence type="ECO:0000256" key="3">
    <source>
        <dbReference type="ARBA" id="ARBA00006227"/>
    </source>
</evidence>
<dbReference type="Pfam" id="PF02434">
    <property type="entry name" value="Fringe"/>
    <property type="match status" value="1"/>
</dbReference>
<keyword evidence="11" id="KW-0689">Ribosomal protein</keyword>
<dbReference type="InterPro" id="IPR003378">
    <property type="entry name" value="Fringe-like_glycosylTrfase"/>
</dbReference>
<keyword evidence="12" id="KW-1133">Transmembrane helix</keyword>
<comment type="caution">
    <text evidence="16">The sequence shown here is derived from an EMBL/GenBank/DDBJ whole genome shotgun (WGS) entry which is preliminary data.</text>
</comment>
<dbReference type="GO" id="GO:0016263">
    <property type="term" value="F:glycoprotein-N-acetylgalactosamine 3-beta-galactosyltransferase activity"/>
    <property type="evidence" value="ECO:0007669"/>
    <property type="project" value="UniProtKB-EC"/>
</dbReference>
<evidence type="ECO:0000256" key="14">
    <source>
        <dbReference type="ARBA" id="ARBA00023274"/>
    </source>
</evidence>
<dbReference type="GO" id="GO:0000166">
    <property type="term" value="F:nucleotide binding"/>
    <property type="evidence" value="ECO:0007669"/>
    <property type="project" value="UniProtKB-KW"/>
</dbReference>
<dbReference type="GO" id="GO:1990904">
    <property type="term" value="C:ribonucleoprotein complex"/>
    <property type="evidence" value="ECO:0007669"/>
    <property type="project" value="UniProtKB-KW"/>
</dbReference>
<dbReference type="InterPro" id="IPR026050">
    <property type="entry name" value="C1GALT1/C1GALT1_chp1"/>
</dbReference>
<evidence type="ECO:0000256" key="2">
    <source>
        <dbReference type="ARBA" id="ARBA00004922"/>
    </source>
</evidence>
<dbReference type="GO" id="GO:0003735">
    <property type="term" value="F:structural constituent of ribosome"/>
    <property type="evidence" value="ECO:0007669"/>
    <property type="project" value="InterPro"/>
</dbReference>
<evidence type="ECO:0000256" key="11">
    <source>
        <dbReference type="ARBA" id="ARBA00022980"/>
    </source>
</evidence>
<dbReference type="EC" id="2.4.1.122" evidence="5"/>
<dbReference type="GO" id="GO:0005840">
    <property type="term" value="C:ribosome"/>
    <property type="evidence" value="ECO:0007669"/>
    <property type="project" value="UniProtKB-KW"/>
</dbReference>
<comment type="similarity">
    <text evidence="3">Belongs to the universal ribosomal protein uL13 family.</text>
</comment>
<evidence type="ECO:0000313" key="17">
    <source>
        <dbReference type="Proteomes" id="UP000649617"/>
    </source>
</evidence>
<evidence type="ECO:0000256" key="6">
    <source>
        <dbReference type="ARBA" id="ARBA00022676"/>
    </source>
</evidence>
<keyword evidence="6" id="KW-0328">Glycosyltransferase</keyword>
<proteinExistence type="inferred from homology"/>
<evidence type="ECO:0000256" key="7">
    <source>
        <dbReference type="ARBA" id="ARBA00022679"/>
    </source>
</evidence>
<evidence type="ECO:0000259" key="15">
    <source>
        <dbReference type="Pfam" id="PF02434"/>
    </source>
</evidence>
<comment type="subcellular location">
    <subcellularLocation>
        <location evidence="1">Membrane</location>
        <topology evidence="1">Single-pass type II membrane protein</topology>
    </subcellularLocation>
</comment>
<protein>
    <recommendedName>
        <fullName evidence="5">N-acetylgalactosaminide beta-1,3-galactosyltransferase</fullName>
        <ecNumber evidence="5">2.4.1.122</ecNumber>
    </recommendedName>
</protein>
<evidence type="ECO:0000313" key="16">
    <source>
        <dbReference type="EMBL" id="CAE7436560.1"/>
    </source>
</evidence>
<evidence type="ECO:0000256" key="9">
    <source>
        <dbReference type="ARBA" id="ARBA00022741"/>
    </source>
</evidence>
<dbReference type="InterPro" id="IPR005822">
    <property type="entry name" value="Ribosomal_uL13"/>
</dbReference>
<evidence type="ECO:0000256" key="4">
    <source>
        <dbReference type="ARBA" id="ARBA00006462"/>
    </source>
</evidence>
<dbReference type="EMBL" id="CAJNIZ010020113">
    <property type="protein sequence ID" value="CAE7436560.1"/>
    <property type="molecule type" value="Genomic_DNA"/>
</dbReference>
<keyword evidence="14" id="KW-0687">Ribonucleoprotein</keyword>
<keyword evidence="10" id="KW-0735">Signal-anchor</keyword>
<dbReference type="InterPro" id="IPR036899">
    <property type="entry name" value="Ribosomal_uL13_sf"/>
</dbReference>
<keyword evidence="13" id="KW-0472">Membrane</keyword>
<dbReference type="GO" id="GO:0006412">
    <property type="term" value="P:translation"/>
    <property type="evidence" value="ECO:0007669"/>
    <property type="project" value="InterPro"/>
</dbReference>
<sequence>MDLERFALEEWNPFPQWRGEKTYHPCKELQDDKYRQWYHFDAEGKTLGHLAKAVAKVLEGTDSPLYDPIRDVGAYAIVTNCERVRRLDHLKQVLSSNSSKPFMEMVDDEAITDPSIWQWAQMTADDTCGTVCRINAGLRERGHWWEALEQAADQVCWGCELEPWPNERAYGHQIWRALHGGLPIRSVAAHTNLWSVPCPKGIQHRHRGTRCLIGHFVYGIMCFFKFMGEPQENVALTSLESVMDLAFVVHHAPCRAQWAFPVQEVAENYERILTDVWHRHRPIPDLWLPASGPLRCWRPRAPEPQEVNNRHVAPFTPRIQCLVLSMYPQEIERMAMIVETYAKYCDSLKFFIAGEGPAAFRGYQVVNLREWFAIASDPRPKEASKEPNTIEKTFMALHFAGLSMKKVPENSKPDVICRLDSDTLFLPPNLRRILACRNFSFAESWAMGFENYAHKHQQPGRVFLNGGTGVCLSRAALELLSKEISAGKLMRSSSPGDWNTGRCITAPGHWDDAARLI</sequence>
<evidence type="ECO:0000256" key="1">
    <source>
        <dbReference type="ARBA" id="ARBA00004606"/>
    </source>
</evidence>
<evidence type="ECO:0000256" key="12">
    <source>
        <dbReference type="ARBA" id="ARBA00022989"/>
    </source>
</evidence>
<gene>
    <name evidence="16" type="primary">rplM</name>
    <name evidence="16" type="ORF">SPIL2461_LOCUS10658</name>
</gene>
<keyword evidence="17" id="KW-1185">Reference proteome</keyword>
<keyword evidence="9" id="KW-0547">Nucleotide-binding</keyword>
<dbReference type="AlphaFoldDB" id="A0A812RG44"/>
<evidence type="ECO:0000256" key="5">
    <source>
        <dbReference type="ARBA" id="ARBA00012557"/>
    </source>
</evidence>
<dbReference type="PANTHER" id="PTHR23033">
    <property type="entry name" value="BETA1,3-GALACTOSYLTRANSFERASE"/>
    <property type="match status" value="1"/>
</dbReference>
<comment type="pathway">
    <text evidence="2">Protein modification; protein glycosylation.</text>
</comment>
<evidence type="ECO:0000256" key="8">
    <source>
        <dbReference type="ARBA" id="ARBA00022692"/>
    </source>
</evidence>
<feature type="domain" description="Fringe-like glycosyltransferase" evidence="15">
    <location>
        <begin position="410"/>
        <end position="505"/>
    </location>
</feature>
<reference evidence="16" key="1">
    <citation type="submission" date="2021-02" db="EMBL/GenBank/DDBJ databases">
        <authorList>
            <person name="Dougan E. K."/>
            <person name="Rhodes N."/>
            <person name="Thang M."/>
            <person name="Chan C."/>
        </authorList>
    </citation>
    <scope>NUCLEOTIDE SEQUENCE</scope>
</reference>
<evidence type="ECO:0000256" key="13">
    <source>
        <dbReference type="ARBA" id="ARBA00023136"/>
    </source>
</evidence>
<dbReference type="Proteomes" id="UP000649617">
    <property type="component" value="Unassembled WGS sequence"/>
</dbReference>
<comment type="similarity">
    <text evidence="4">Belongs to the glycosyltransferase 31 family. Beta3-Gal-T subfamily.</text>
</comment>
<accession>A0A812RG44</accession>